<proteinExistence type="predicted"/>
<keyword evidence="2" id="KW-1185">Reference proteome</keyword>
<name>A0A8X6TBE0_NEPPI</name>
<comment type="caution">
    <text evidence="1">The sequence shown here is derived from an EMBL/GenBank/DDBJ whole genome shotgun (WGS) entry which is preliminary data.</text>
</comment>
<dbReference type="AlphaFoldDB" id="A0A8X6TBE0"/>
<organism evidence="1 2">
    <name type="scientific">Nephila pilipes</name>
    <name type="common">Giant wood spider</name>
    <name type="synonym">Nephila maculata</name>
    <dbReference type="NCBI Taxonomy" id="299642"/>
    <lineage>
        <taxon>Eukaryota</taxon>
        <taxon>Metazoa</taxon>
        <taxon>Ecdysozoa</taxon>
        <taxon>Arthropoda</taxon>
        <taxon>Chelicerata</taxon>
        <taxon>Arachnida</taxon>
        <taxon>Araneae</taxon>
        <taxon>Araneomorphae</taxon>
        <taxon>Entelegynae</taxon>
        <taxon>Araneoidea</taxon>
        <taxon>Nephilidae</taxon>
        <taxon>Nephila</taxon>
    </lineage>
</organism>
<reference evidence="1" key="1">
    <citation type="submission" date="2020-08" db="EMBL/GenBank/DDBJ databases">
        <title>Multicomponent nature underlies the extraordinary mechanical properties of spider dragline silk.</title>
        <authorList>
            <person name="Kono N."/>
            <person name="Nakamura H."/>
            <person name="Mori M."/>
            <person name="Yoshida Y."/>
            <person name="Ohtoshi R."/>
            <person name="Malay A.D."/>
            <person name="Moran D.A.P."/>
            <person name="Tomita M."/>
            <person name="Numata K."/>
            <person name="Arakawa K."/>
        </authorList>
    </citation>
    <scope>NUCLEOTIDE SEQUENCE</scope>
</reference>
<sequence length="98" mass="11280">MCLRRRITTGTKRASSGIFHLQSWQSRSAPVRYPVNVELKTQNCAVRKNDKSSLFSSWYTHTQHRCSGKNREPLGHYLRHPIIFLPAIRSSSAVLQDI</sequence>
<dbReference type="Proteomes" id="UP000887013">
    <property type="component" value="Unassembled WGS sequence"/>
</dbReference>
<accession>A0A8X6TBE0</accession>
<evidence type="ECO:0000313" key="2">
    <source>
        <dbReference type="Proteomes" id="UP000887013"/>
    </source>
</evidence>
<evidence type="ECO:0000313" key="1">
    <source>
        <dbReference type="EMBL" id="GFS92200.1"/>
    </source>
</evidence>
<gene>
    <name evidence="1" type="ORF">NPIL_606621</name>
</gene>
<dbReference type="EMBL" id="BMAW01005051">
    <property type="protein sequence ID" value="GFS92200.1"/>
    <property type="molecule type" value="Genomic_DNA"/>
</dbReference>
<protein>
    <submittedName>
        <fullName evidence="1">Uncharacterized protein</fullName>
    </submittedName>
</protein>